<comment type="caution">
    <text evidence="2">The sequence shown here is derived from an EMBL/GenBank/DDBJ whole genome shotgun (WGS) entry which is preliminary data.</text>
</comment>
<evidence type="ECO:0000313" key="3">
    <source>
        <dbReference type="Proteomes" id="UP001597393"/>
    </source>
</evidence>
<protein>
    <submittedName>
        <fullName evidence="2">Uncharacterized protein</fullName>
    </submittedName>
</protein>
<keyword evidence="1" id="KW-0812">Transmembrane</keyword>
<organism evidence="2 3">
    <name type="scientific">Sphingobacterium corticis</name>
    <dbReference type="NCBI Taxonomy" id="1812823"/>
    <lineage>
        <taxon>Bacteria</taxon>
        <taxon>Pseudomonadati</taxon>
        <taxon>Bacteroidota</taxon>
        <taxon>Sphingobacteriia</taxon>
        <taxon>Sphingobacteriales</taxon>
        <taxon>Sphingobacteriaceae</taxon>
        <taxon>Sphingobacterium</taxon>
    </lineage>
</organism>
<proteinExistence type="predicted"/>
<evidence type="ECO:0000256" key="1">
    <source>
        <dbReference type="SAM" id="Phobius"/>
    </source>
</evidence>
<keyword evidence="3" id="KW-1185">Reference proteome</keyword>
<reference evidence="3" key="1">
    <citation type="journal article" date="2019" name="Int. J. Syst. Evol. Microbiol.">
        <title>The Global Catalogue of Microorganisms (GCM) 10K type strain sequencing project: providing services to taxonomists for standard genome sequencing and annotation.</title>
        <authorList>
            <consortium name="The Broad Institute Genomics Platform"/>
            <consortium name="The Broad Institute Genome Sequencing Center for Infectious Disease"/>
            <person name="Wu L."/>
            <person name="Ma J."/>
        </authorList>
    </citation>
    <scope>NUCLEOTIDE SEQUENCE [LARGE SCALE GENOMIC DNA]</scope>
    <source>
        <strain evidence="3">KCTC 42248</strain>
    </source>
</reference>
<keyword evidence="1" id="KW-1133">Transmembrane helix</keyword>
<dbReference type="EMBL" id="JBHUMA010000008">
    <property type="protein sequence ID" value="MFD2600068.1"/>
    <property type="molecule type" value="Genomic_DNA"/>
</dbReference>
<accession>A0ABW5NPY3</accession>
<name>A0ABW5NPY3_9SPHI</name>
<dbReference type="Proteomes" id="UP001597393">
    <property type="component" value="Unassembled WGS sequence"/>
</dbReference>
<keyword evidence="1" id="KW-0472">Membrane</keyword>
<dbReference type="RefSeq" id="WP_380870209.1">
    <property type="nucleotide sequence ID" value="NZ_JBHUMA010000008.1"/>
</dbReference>
<feature type="transmembrane region" description="Helical" evidence="1">
    <location>
        <begin position="6"/>
        <end position="27"/>
    </location>
</feature>
<sequence>MPELITFPSVIIVVVCLIVLCYHVAAIKKELLKQSKFQSAILNRLEAEQAANTNTFQNALYNLQIFDSKNRNFLVRNINSNGYEKLADEYILATKMTSTKQDVTLEIIKQSGLAKELALVDISLNAGVNNKIDIAEYLA</sequence>
<evidence type="ECO:0000313" key="2">
    <source>
        <dbReference type="EMBL" id="MFD2600068.1"/>
    </source>
</evidence>
<gene>
    <name evidence="2" type="ORF">ACFSQ3_14015</name>
</gene>